<dbReference type="Proteomes" id="UP000024942">
    <property type="component" value="Unassembled WGS sequence"/>
</dbReference>
<proteinExistence type="predicted"/>
<feature type="domain" description="PilZ" evidence="1">
    <location>
        <begin position="7"/>
        <end position="83"/>
    </location>
</feature>
<dbReference type="GO" id="GO:0035438">
    <property type="term" value="F:cyclic-di-GMP binding"/>
    <property type="evidence" value="ECO:0007669"/>
    <property type="project" value="InterPro"/>
</dbReference>
<dbReference type="EMBL" id="ARYL01000003">
    <property type="protein sequence ID" value="KDA03930.1"/>
    <property type="molecule type" value="Genomic_DNA"/>
</dbReference>
<keyword evidence="3" id="KW-1185">Reference proteome</keyword>
<dbReference type="RefSeq" id="WP_035535904.1">
    <property type="nucleotide sequence ID" value="NZ_ARYL01000003.1"/>
</dbReference>
<gene>
    <name evidence="2" type="ORF">HOC_03603</name>
</gene>
<accession>A0A059GBL0</accession>
<dbReference type="SUPFAM" id="SSF141371">
    <property type="entry name" value="PilZ domain-like"/>
    <property type="match status" value="1"/>
</dbReference>
<dbReference type="PATRIC" id="fig|1280953.3.peg.729"/>
<evidence type="ECO:0000313" key="3">
    <source>
        <dbReference type="Proteomes" id="UP000024942"/>
    </source>
</evidence>
<comment type="caution">
    <text evidence="2">The sequence shown here is derived from an EMBL/GenBank/DDBJ whole genome shotgun (WGS) entry which is preliminary data.</text>
</comment>
<dbReference type="Pfam" id="PF07238">
    <property type="entry name" value="PilZ"/>
    <property type="match status" value="1"/>
</dbReference>
<evidence type="ECO:0000313" key="2">
    <source>
        <dbReference type="EMBL" id="KDA03930.1"/>
    </source>
</evidence>
<evidence type="ECO:0000259" key="1">
    <source>
        <dbReference type="Pfam" id="PF07238"/>
    </source>
</evidence>
<protein>
    <recommendedName>
        <fullName evidence="1">PilZ domain-containing protein</fullName>
    </recommendedName>
</protein>
<reference evidence="2 3" key="1">
    <citation type="journal article" date="2014" name="Antonie Van Leeuwenhoek">
        <title>Hyphomonas beringensis sp. nov. and Hyphomonas chukchiensis sp. nov., isolated from surface seawater of the Bering Sea and Chukchi Sea.</title>
        <authorList>
            <person name="Li C."/>
            <person name="Lai Q."/>
            <person name="Li G."/>
            <person name="Dong C."/>
            <person name="Wang J."/>
            <person name="Liao Y."/>
            <person name="Shao Z."/>
        </authorList>
    </citation>
    <scope>NUCLEOTIDE SEQUENCE [LARGE SCALE GENOMIC DNA]</scope>
    <source>
        <strain evidence="2 3">SCH89</strain>
    </source>
</reference>
<dbReference type="STRING" id="1280953.HOC_03603"/>
<sequence length="89" mass="9869">MDTTPNRRGGRKPITGTGVIKLGLFKRLSCEIRDVSPGGARIVTPEGADLPERFTMRMPHFKTPRTCIRRWQSGSETGVEFANAVPIED</sequence>
<dbReference type="AlphaFoldDB" id="A0A059GBL0"/>
<dbReference type="OrthoDB" id="7210926at2"/>
<dbReference type="InterPro" id="IPR009875">
    <property type="entry name" value="PilZ_domain"/>
</dbReference>
<organism evidence="2 3">
    <name type="scientific">Hyphomonas oceanitis SCH89</name>
    <dbReference type="NCBI Taxonomy" id="1280953"/>
    <lineage>
        <taxon>Bacteria</taxon>
        <taxon>Pseudomonadati</taxon>
        <taxon>Pseudomonadota</taxon>
        <taxon>Alphaproteobacteria</taxon>
        <taxon>Hyphomonadales</taxon>
        <taxon>Hyphomonadaceae</taxon>
        <taxon>Hyphomonas</taxon>
    </lineage>
</organism>
<name>A0A059GBL0_9PROT</name>